<dbReference type="SUPFAM" id="SSF57850">
    <property type="entry name" value="RING/U-box"/>
    <property type="match status" value="1"/>
</dbReference>
<evidence type="ECO:0000256" key="8">
    <source>
        <dbReference type="ARBA" id="ARBA00022771"/>
    </source>
</evidence>
<evidence type="ECO:0000256" key="10">
    <source>
        <dbReference type="ARBA" id="ARBA00022833"/>
    </source>
</evidence>
<evidence type="ECO:0000256" key="14">
    <source>
        <dbReference type="PROSITE-ProRule" id="PRU00175"/>
    </source>
</evidence>
<keyword evidence="10" id="KW-0862">Zinc</keyword>
<feature type="region of interest" description="Disordered" evidence="15">
    <location>
        <begin position="402"/>
        <end position="635"/>
    </location>
</feature>
<evidence type="ECO:0000256" key="6">
    <source>
        <dbReference type="ARBA" id="ARBA00022679"/>
    </source>
</evidence>
<evidence type="ECO:0000313" key="18">
    <source>
        <dbReference type="Ensembl" id="ENSACDP00005006759.1"/>
    </source>
</evidence>
<evidence type="ECO:0000256" key="15">
    <source>
        <dbReference type="SAM" id="MobiDB-lite"/>
    </source>
</evidence>
<feature type="compositionally biased region" description="Pro residues" evidence="15">
    <location>
        <begin position="52"/>
        <end position="65"/>
    </location>
</feature>
<sequence length="635" mass="69604">MVLGVLGCLTRRNATRERRQDQAVWQRRGQPDRGVPARGAAPRAAGSAGGSHPPPPPGAVTPHRPPWGRRPAAAHPGAVPPPPLVHPPEGAFPDRLQDAVPLHGGGAAPAPAPAAGSGPAPSPSNRRFPFRAAHKMAAAGEEAEAAEWALPAEVEVLESIYLEELRVRRGRGRSEPWEVSITLHPATAQDQDSQFVRCTLLLAVPPQYPNAAPDIAIRNPRGLSDEQIQKILQTLRNVAEARLGTEVLYELIEKGKEILTDNNIPHGQCVICLYGFQEREAFTKTQCYHYFHSHCLARYAQHMEEEILMQQEEREQHLAPSPKQDVGVQCPVCRETLVYDLCALKAAPPPQHPLEPYRPDAKTLQHQEELRLIFKRQQEKGGIIDPEAERNRYFISLQAPPATADPGQAAAASEPLVSASAVDAPQAPCQASAPGPAGAAPAQPERPAVPREPQSRRERHRGERPGPKGPGRQTCSSSQEAAKEACHPFHGSRAPRAFSRRPERRPGGRHSQEFPKHHSRSRAAALAERKELCPEDPSPETETADLKEEQRDAERWTPEQGAEAQGREKENLASSCSDRRAAAGWQGHHRPWDCGRWERSRAQERGSYPRAPRGRGALGPSGRREAHLLEKESGS</sequence>
<dbReference type="CDD" id="cd16470">
    <property type="entry name" value="RING-H2_RNF25"/>
    <property type="match status" value="1"/>
</dbReference>
<feature type="compositionally biased region" description="Low complexity" evidence="15">
    <location>
        <begin position="424"/>
        <end position="446"/>
    </location>
</feature>
<dbReference type="Pfam" id="PF05773">
    <property type="entry name" value="RWD"/>
    <property type="match status" value="1"/>
</dbReference>
<evidence type="ECO:0000256" key="7">
    <source>
        <dbReference type="ARBA" id="ARBA00022723"/>
    </source>
</evidence>
<dbReference type="EC" id="2.3.2.27" evidence="4"/>
<dbReference type="AlphaFoldDB" id="A0A8B9IGJ1"/>
<comment type="pathway">
    <text evidence="3">Protein modification; protein ubiquitination.</text>
</comment>
<keyword evidence="19" id="KW-1185">Reference proteome</keyword>
<dbReference type="InterPro" id="IPR001841">
    <property type="entry name" value="Znf_RING"/>
</dbReference>
<evidence type="ECO:0000256" key="9">
    <source>
        <dbReference type="ARBA" id="ARBA00022786"/>
    </source>
</evidence>
<keyword evidence="5" id="KW-0963">Cytoplasm</keyword>
<evidence type="ECO:0000256" key="13">
    <source>
        <dbReference type="ARBA" id="ARBA00075535"/>
    </source>
</evidence>
<dbReference type="GO" id="GO:0005634">
    <property type="term" value="C:nucleus"/>
    <property type="evidence" value="ECO:0007669"/>
    <property type="project" value="TreeGrafter"/>
</dbReference>
<accession>A0A8B9IGJ1</accession>
<dbReference type="Pfam" id="PF13639">
    <property type="entry name" value="zf-RING_2"/>
    <property type="match status" value="1"/>
</dbReference>
<reference evidence="18" key="1">
    <citation type="submission" date="2025-08" db="UniProtKB">
        <authorList>
            <consortium name="Ensembl"/>
        </authorList>
    </citation>
    <scope>IDENTIFICATION</scope>
</reference>
<evidence type="ECO:0000313" key="19">
    <source>
        <dbReference type="Proteomes" id="UP000694521"/>
    </source>
</evidence>
<evidence type="ECO:0000256" key="2">
    <source>
        <dbReference type="ARBA" id="ARBA00004496"/>
    </source>
</evidence>
<evidence type="ECO:0000259" key="16">
    <source>
        <dbReference type="PROSITE" id="PS50089"/>
    </source>
</evidence>
<dbReference type="FunFam" id="3.30.40.10:FF:000215">
    <property type="entry name" value="E3 ubiquitin-protein ligase RNF25"/>
    <property type="match status" value="1"/>
</dbReference>
<feature type="compositionally biased region" description="Basic and acidic residues" evidence="15">
    <location>
        <begin position="453"/>
        <end position="466"/>
    </location>
</feature>
<reference evidence="18" key="2">
    <citation type="submission" date="2025-09" db="UniProtKB">
        <authorList>
            <consortium name="Ensembl"/>
        </authorList>
    </citation>
    <scope>IDENTIFICATION</scope>
</reference>
<dbReference type="InterPro" id="IPR039133">
    <property type="entry name" value="RNF25"/>
</dbReference>
<dbReference type="FunFam" id="3.10.110.10:FF:000052">
    <property type="entry name" value="Putative e3 ubiquitin-protein ligase rnf25"/>
    <property type="match status" value="1"/>
</dbReference>
<dbReference type="Proteomes" id="UP000694521">
    <property type="component" value="Unplaced"/>
</dbReference>
<feature type="compositionally biased region" description="Low complexity" evidence="15">
    <location>
        <begin position="33"/>
        <end position="46"/>
    </location>
</feature>
<dbReference type="InterPro" id="IPR013083">
    <property type="entry name" value="Znf_RING/FYVE/PHD"/>
</dbReference>
<dbReference type="Ensembl" id="ENSACDT00005008128.1">
    <property type="protein sequence ID" value="ENSACDP00005006759.1"/>
    <property type="gene ID" value="ENSACDG00005004960.1"/>
</dbReference>
<evidence type="ECO:0000256" key="1">
    <source>
        <dbReference type="ARBA" id="ARBA00000900"/>
    </source>
</evidence>
<evidence type="ECO:0000259" key="17">
    <source>
        <dbReference type="PROSITE" id="PS50908"/>
    </source>
</evidence>
<evidence type="ECO:0000256" key="11">
    <source>
        <dbReference type="ARBA" id="ARBA00060737"/>
    </source>
</evidence>
<dbReference type="GO" id="GO:0005737">
    <property type="term" value="C:cytoplasm"/>
    <property type="evidence" value="ECO:0007669"/>
    <property type="project" value="UniProtKB-SubCell"/>
</dbReference>
<dbReference type="SMART" id="SM00184">
    <property type="entry name" value="RING"/>
    <property type="match status" value="1"/>
</dbReference>
<proteinExistence type="inferred from homology"/>
<dbReference type="GO" id="GO:0016567">
    <property type="term" value="P:protein ubiquitination"/>
    <property type="evidence" value="ECO:0007669"/>
    <property type="project" value="TreeGrafter"/>
</dbReference>
<feature type="compositionally biased region" description="Basic and acidic residues" evidence="15">
    <location>
        <begin position="590"/>
        <end position="604"/>
    </location>
</feature>
<keyword evidence="8 14" id="KW-0863">Zinc-finger</keyword>
<dbReference type="CDD" id="cd23818">
    <property type="entry name" value="RWD_RNF25"/>
    <property type="match status" value="1"/>
</dbReference>
<dbReference type="GO" id="GO:0061630">
    <property type="term" value="F:ubiquitin protein ligase activity"/>
    <property type="evidence" value="ECO:0007669"/>
    <property type="project" value="UniProtKB-EC"/>
</dbReference>
<feature type="compositionally biased region" description="Basic and acidic residues" evidence="15">
    <location>
        <begin position="622"/>
        <end position="635"/>
    </location>
</feature>
<feature type="domain" description="RING-type" evidence="16">
    <location>
        <begin position="269"/>
        <end position="334"/>
    </location>
</feature>
<keyword evidence="7" id="KW-0479">Metal-binding</keyword>
<comment type="catalytic activity">
    <reaction evidence="1">
        <text>S-ubiquitinyl-[E2 ubiquitin-conjugating enzyme]-L-cysteine + [acceptor protein]-L-lysine = [E2 ubiquitin-conjugating enzyme]-L-cysteine + N(6)-ubiquitinyl-[acceptor protein]-L-lysine.</text>
        <dbReference type="EC" id="2.3.2.27"/>
    </reaction>
</comment>
<evidence type="ECO:0000256" key="12">
    <source>
        <dbReference type="ARBA" id="ARBA00067354"/>
    </source>
</evidence>
<dbReference type="PROSITE" id="PS50089">
    <property type="entry name" value="ZF_RING_2"/>
    <property type="match status" value="1"/>
</dbReference>
<dbReference type="SUPFAM" id="SSF54495">
    <property type="entry name" value="UBC-like"/>
    <property type="match status" value="1"/>
</dbReference>
<feature type="domain" description="RWD" evidence="17">
    <location>
        <begin position="152"/>
        <end position="262"/>
    </location>
</feature>
<dbReference type="Gene3D" id="3.10.110.10">
    <property type="entry name" value="Ubiquitin Conjugating Enzyme"/>
    <property type="match status" value="1"/>
</dbReference>
<feature type="compositionally biased region" description="Basic and acidic residues" evidence="15">
    <location>
        <begin position="500"/>
        <end position="516"/>
    </location>
</feature>
<dbReference type="PANTHER" id="PTHR13198">
    <property type="entry name" value="RING FINGER PROTEIN 25"/>
    <property type="match status" value="1"/>
</dbReference>
<dbReference type="InterPro" id="IPR006575">
    <property type="entry name" value="RWD_dom"/>
</dbReference>
<dbReference type="GO" id="GO:0008270">
    <property type="term" value="F:zinc ion binding"/>
    <property type="evidence" value="ECO:0007669"/>
    <property type="project" value="UniProtKB-KW"/>
</dbReference>
<feature type="compositionally biased region" description="Low complexity" evidence="15">
    <location>
        <begin position="402"/>
        <end position="412"/>
    </location>
</feature>
<dbReference type="SMART" id="SM00591">
    <property type="entry name" value="RWD"/>
    <property type="match status" value="1"/>
</dbReference>
<dbReference type="PANTHER" id="PTHR13198:SF4">
    <property type="entry name" value="E3 UBIQUITIN-PROTEIN LIGASE RNF25"/>
    <property type="match status" value="1"/>
</dbReference>
<dbReference type="InterPro" id="IPR016135">
    <property type="entry name" value="UBQ-conjugating_enzyme/RWD"/>
</dbReference>
<comment type="similarity">
    <text evidence="11">Belongs to the RNF25 family.</text>
</comment>
<evidence type="ECO:0000256" key="5">
    <source>
        <dbReference type="ARBA" id="ARBA00022490"/>
    </source>
</evidence>
<evidence type="ECO:0000256" key="4">
    <source>
        <dbReference type="ARBA" id="ARBA00012483"/>
    </source>
</evidence>
<keyword evidence="9" id="KW-0833">Ubl conjugation pathway</keyword>
<dbReference type="OrthoDB" id="432311at2759"/>
<name>A0A8B9IGJ1_ANSCY</name>
<protein>
    <recommendedName>
        <fullName evidence="12">E3 ubiquitin-protein ligase RNF25</fullName>
        <ecNumber evidence="4">2.3.2.27</ecNumber>
    </recommendedName>
    <alternativeName>
        <fullName evidence="13">RING finger protein 25</fullName>
    </alternativeName>
</protein>
<feature type="region of interest" description="Disordered" evidence="15">
    <location>
        <begin position="1"/>
        <end position="126"/>
    </location>
</feature>
<dbReference type="PROSITE" id="PS50908">
    <property type="entry name" value="RWD"/>
    <property type="match status" value="1"/>
</dbReference>
<comment type="subcellular location">
    <subcellularLocation>
        <location evidence="2">Cytoplasm</location>
    </subcellularLocation>
</comment>
<feature type="compositionally biased region" description="Basic and acidic residues" evidence="15">
    <location>
        <begin position="565"/>
        <end position="581"/>
    </location>
</feature>
<feature type="compositionally biased region" description="Basic and acidic residues" evidence="15">
    <location>
        <begin position="544"/>
        <end position="557"/>
    </location>
</feature>
<keyword evidence="6" id="KW-0808">Transferase</keyword>
<evidence type="ECO:0000256" key="3">
    <source>
        <dbReference type="ARBA" id="ARBA00004906"/>
    </source>
</evidence>
<organism evidence="18 19">
    <name type="scientific">Anser cygnoides</name>
    <name type="common">Swan goose</name>
    <dbReference type="NCBI Taxonomy" id="8845"/>
    <lineage>
        <taxon>Eukaryota</taxon>
        <taxon>Metazoa</taxon>
        <taxon>Chordata</taxon>
        <taxon>Craniata</taxon>
        <taxon>Vertebrata</taxon>
        <taxon>Euteleostomi</taxon>
        <taxon>Archelosauria</taxon>
        <taxon>Archosauria</taxon>
        <taxon>Dinosauria</taxon>
        <taxon>Saurischia</taxon>
        <taxon>Theropoda</taxon>
        <taxon>Coelurosauria</taxon>
        <taxon>Aves</taxon>
        <taxon>Neognathae</taxon>
        <taxon>Galloanserae</taxon>
        <taxon>Anseriformes</taxon>
        <taxon>Anatidae</taxon>
        <taxon>Anserinae</taxon>
        <taxon>Anser</taxon>
    </lineage>
</organism>
<dbReference type="Gene3D" id="3.30.40.10">
    <property type="entry name" value="Zinc/RING finger domain, C3HC4 (zinc finger)"/>
    <property type="match status" value="1"/>
</dbReference>